<gene>
    <name evidence="1" type="ORF">K504DRAFT_151570</name>
</gene>
<dbReference type="EMBL" id="MU005765">
    <property type="protein sequence ID" value="KAF2713949.1"/>
    <property type="molecule type" value="Genomic_DNA"/>
</dbReference>
<accession>A0A6G1KM87</accession>
<organism evidence="1 2">
    <name type="scientific">Pleomassaria siparia CBS 279.74</name>
    <dbReference type="NCBI Taxonomy" id="1314801"/>
    <lineage>
        <taxon>Eukaryota</taxon>
        <taxon>Fungi</taxon>
        <taxon>Dikarya</taxon>
        <taxon>Ascomycota</taxon>
        <taxon>Pezizomycotina</taxon>
        <taxon>Dothideomycetes</taxon>
        <taxon>Pleosporomycetidae</taxon>
        <taxon>Pleosporales</taxon>
        <taxon>Pleomassariaceae</taxon>
        <taxon>Pleomassaria</taxon>
    </lineage>
</organism>
<dbReference type="OrthoDB" id="3796964at2759"/>
<sequence>MEMLLSTSGHIFFCESPEMGFAWLEDSDQVCGRCYTVYGVSRILLSRTVVKPCKTIVKKGSPQEIGNRTISRLDTLLHEALHAFFHTHGCHSCKHNNFDDRGHGRAFQSMAAKLAKVTESLFQG</sequence>
<dbReference type="AlphaFoldDB" id="A0A6G1KM87"/>
<evidence type="ECO:0000313" key="2">
    <source>
        <dbReference type="Proteomes" id="UP000799428"/>
    </source>
</evidence>
<evidence type="ECO:0008006" key="3">
    <source>
        <dbReference type="Google" id="ProtNLM"/>
    </source>
</evidence>
<name>A0A6G1KM87_9PLEO</name>
<evidence type="ECO:0000313" key="1">
    <source>
        <dbReference type="EMBL" id="KAF2713949.1"/>
    </source>
</evidence>
<protein>
    <recommendedName>
        <fullName evidence="3">SprT-like domain-containing protein</fullName>
    </recommendedName>
</protein>
<proteinExistence type="predicted"/>
<dbReference type="Proteomes" id="UP000799428">
    <property type="component" value="Unassembled WGS sequence"/>
</dbReference>
<keyword evidence="2" id="KW-1185">Reference proteome</keyword>
<reference evidence="1" key="1">
    <citation type="journal article" date="2020" name="Stud. Mycol.">
        <title>101 Dothideomycetes genomes: a test case for predicting lifestyles and emergence of pathogens.</title>
        <authorList>
            <person name="Haridas S."/>
            <person name="Albert R."/>
            <person name="Binder M."/>
            <person name="Bloem J."/>
            <person name="Labutti K."/>
            <person name="Salamov A."/>
            <person name="Andreopoulos B."/>
            <person name="Baker S."/>
            <person name="Barry K."/>
            <person name="Bills G."/>
            <person name="Bluhm B."/>
            <person name="Cannon C."/>
            <person name="Castanera R."/>
            <person name="Culley D."/>
            <person name="Daum C."/>
            <person name="Ezra D."/>
            <person name="Gonzalez J."/>
            <person name="Henrissat B."/>
            <person name="Kuo A."/>
            <person name="Liang C."/>
            <person name="Lipzen A."/>
            <person name="Lutzoni F."/>
            <person name="Magnuson J."/>
            <person name="Mondo S."/>
            <person name="Nolan M."/>
            <person name="Ohm R."/>
            <person name="Pangilinan J."/>
            <person name="Park H.-J."/>
            <person name="Ramirez L."/>
            <person name="Alfaro M."/>
            <person name="Sun H."/>
            <person name="Tritt A."/>
            <person name="Yoshinaga Y."/>
            <person name="Zwiers L.-H."/>
            <person name="Turgeon B."/>
            <person name="Goodwin S."/>
            <person name="Spatafora J."/>
            <person name="Crous P."/>
            <person name="Grigoriev I."/>
        </authorList>
    </citation>
    <scope>NUCLEOTIDE SEQUENCE</scope>
    <source>
        <strain evidence="1">CBS 279.74</strain>
    </source>
</reference>